<dbReference type="AlphaFoldDB" id="A0AAV5RC29"/>
<sequence>MKSRNSAHIPQVVIRSFANKDSYPQTNTLDQSTFDEYMNEFDEQSSIESSSSSENSSDLEKSKKKIKKQINDKLNIIEKVEISSNTTLLSSSSSPKPKEIGGYYYLEAKEAIKEINKGKSILISIDNEFFEKSVSKVTEIGISIYNPNYQQNSLFPHIINIHFIIKEFINLRNGSFVPDSKMNNITGQSIIISIKDIPNALKSIFDKLPQDSFIVGHNISGDLTSFKYLNYKIPNNFKIIDTTKLWYNFINSKNVKSSLSFILNILNIPHSFLHNGVNDSYYTLLVCLTLSSENLCKNLKLTKFKNIIEENNNSSNKEDNLEIRKAKIQKLKDEKPPSFDEFTSEVADIKLKRWERKQKKAIERLIKNEKLTKGDVFDSIKIRCSLDDKVISNKGKISTIKKFKNKNPIVNTFYKPTKYENNELNQLLNELTL</sequence>
<dbReference type="GO" id="GO:0005634">
    <property type="term" value="C:nucleus"/>
    <property type="evidence" value="ECO:0007669"/>
    <property type="project" value="TreeGrafter"/>
</dbReference>
<organism evidence="3 4">
    <name type="scientific">Pichia kluyveri</name>
    <name type="common">Yeast</name>
    <dbReference type="NCBI Taxonomy" id="36015"/>
    <lineage>
        <taxon>Eukaryota</taxon>
        <taxon>Fungi</taxon>
        <taxon>Dikarya</taxon>
        <taxon>Ascomycota</taxon>
        <taxon>Saccharomycotina</taxon>
        <taxon>Pichiomycetes</taxon>
        <taxon>Pichiales</taxon>
        <taxon>Pichiaceae</taxon>
        <taxon>Pichia</taxon>
    </lineage>
</organism>
<dbReference type="Pfam" id="PF21762">
    <property type="entry name" value="DEDDh_C"/>
    <property type="match status" value="1"/>
</dbReference>
<dbReference type="InterPro" id="IPR048519">
    <property type="entry name" value="Gfd2/YDR514C-like_C"/>
</dbReference>
<dbReference type="PANTHER" id="PTHR28083">
    <property type="entry name" value="GOOD FOR FULL DBP5 ACTIVITY PROTEIN 2"/>
    <property type="match status" value="1"/>
</dbReference>
<reference evidence="3 4" key="1">
    <citation type="journal article" date="2023" name="Elife">
        <title>Identification of key yeast species and microbe-microbe interactions impacting larval growth of Drosophila in the wild.</title>
        <authorList>
            <person name="Mure A."/>
            <person name="Sugiura Y."/>
            <person name="Maeda R."/>
            <person name="Honda K."/>
            <person name="Sakurai N."/>
            <person name="Takahashi Y."/>
            <person name="Watada M."/>
            <person name="Katoh T."/>
            <person name="Gotoh A."/>
            <person name="Gotoh Y."/>
            <person name="Taniguchi I."/>
            <person name="Nakamura K."/>
            <person name="Hayashi T."/>
            <person name="Katayama T."/>
            <person name="Uemura T."/>
            <person name="Hattori Y."/>
        </authorList>
    </citation>
    <scope>NUCLEOTIDE SEQUENCE [LARGE SCALE GENOMIC DNA]</scope>
    <source>
        <strain evidence="3 4">PK-24</strain>
    </source>
</reference>
<evidence type="ECO:0000256" key="1">
    <source>
        <dbReference type="SAM" id="MobiDB-lite"/>
    </source>
</evidence>
<keyword evidence="4" id="KW-1185">Reference proteome</keyword>
<feature type="region of interest" description="Disordered" evidence="1">
    <location>
        <begin position="20"/>
        <end position="64"/>
    </location>
</feature>
<gene>
    <name evidence="3" type="ORF">DAPK24_053990</name>
</gene>
<evidence type="ECO:0000313" key="4">
    <source>
        <dbReference type="Proteomes" id="UP001378960"/>
    </source>
</evidence>
<dbReference type="EMBL" id="BTGB01000009">
    <property type="protein sequence ID" value="GMM48801.1"/>
    <property type="molecule type" value="Genomic_DNA"/>
</dbReference>
<name>A0AAV5RC29_PICKL</name>
<dbReference type="InterPro" id="IPR036397">
    <property type="entry name" value="RNaseH_sf"/>
</dbReference>
<feature type="compositionally biased region" description="Polar residues" evidence="1">
    <location>
        <begin position="22"/>
        <end position="34"/>
    </location>
</feature>
<feature type="domain" description="Gfd2/YDR514C-like C-terminal" evidence="2">
    <location>
        <begin position="121"/>
        <end position="288"/>
    </location>
</feature>
<feature type="compositionally biased region" description="Low complexity" evidence="1">
    <location>
        <begin position="46"/>
        <end position="56"/>
    </location>
</feature>
<dbReference type="SUPFAM" id="SSF53098">
    <property type="entry name" value="Ribonuclease H-like"/>
    <property type="match status" value="1"/>
</dbReference>
<dbReference type="Gene3D" id="3.30.420.10">
    <property type="entry name" value="Ribonuclease H-like superfamily/Ribonuclease H"/>
    <property type="match status" value="1"/>
</dbReference>
<dbReference type="InterPro" id="IPR012337">
    <property type="entry name" value="RNaseH-like_sf"/>
</dbReference>
<dbReference type="GO" id="GO:0003676">
    <property type="term" value="F:nucleic acid binding"/>
    <property type="evidence" value="ECO:0007669"/>
    <property type="project" value="InterPro"/>
</dbReference>
<comment type="caution">
    <text evidence="3">The sequence shown here is derived from an EMBL/GenBank/DDBJ whole genome shotgun (WGS) entry which is preliminary data.</text>
</comment>
<dbReference type="PANTHER" id="PTHR28083:SF1">
    <property type="entry name" value="GOOD FOR FULL DBP5 ACTIVITY PROTEIN 2"/>
    <property type="match status" value="1"/>
</dbReference>
<accession>A0AAV5RC29</accession>
<proteinExistence type="predicted"/>
<protein>
    <recommendedName>
        <fullName evidence="2">Gfd2/YDR514C-like C-terminal domain-containing protein</fullName>
    </recommendedName>
</protein>
<evidence type="ECO:0000259" key="2">
    <source>
        <dbReference type="Pfam" id="PF21762"/>
    </source>
</evidence>
<dbReference type="Proteomes" id="UP001378960">
    <property type="component" value="Unassembled WGS sequence"/>
</dbReference>
<dbReference type="InterPro" id="IPR040151">
    <property type="entry name" value="Gfd2/YDR514C-like"/>
</dbReference>
<evidence type="ECO:0000313" key="3">
    <source>
        <dbReference type="EMBL" id="GMM48801.1"/>
    </source>
</evidence>